<gene>
    <name evidence="3" type="ORF">DPMN_155890</name>
</gene>
<feature type="region of interest" description="Disordered" evidence="1">
    <location>
        <begin position="161"/>
        <end position="185"/>
    </location>
</feature>
<dbReference type="Proteomes" id="UP000828390">
    <property type="component" value="Unassembled WGS sequence"/>
</dbReference>
<reference evidence="3" key="2">
    <citation type="submission" date="2020-11" db="EMBL/GenBank/DDBJ databases">
        <authorList>
            <person name="McCartney M.A."/>
            <person name="Auch B."/>
            <person name="Kono T."/>
            <person name="Mallez S."/>
            <person name="Becker A."/>
            <person name="Gohl D.M."/>
            <person name="Silverstein K.A.T."/>
            <person name="Koren S."/>
            <person name="Bechman K.B."/>
            <person name="Herman A."/>
            <person name="Abrahante J.E."/>
            <person name="Garbe J."/>
        </authorList>
    </citation>
    <scope>NUCLEOTIDE SEQUENCE</scope>
    <source>
        <strain evidence="3">Duluth1</strain>
        <tissue evidence="3">Whole animal</tissue>
    </source>
</reference>
<dbReference type="GO" id="GO:0005042">
    <property type="term" value="F:netrin receptor activity"/>
    <property type="evidence" value="ECO:0007669"/>
    <property type="project" value="InterPro"/>
</dbReference>
<accession>A0A9D4FUJ8</accession>
<evidence type="ECO:0000313" key="4">
    <source>
        <dbReference type="Proteomes" id="UP000828390"/>
    </source>
</evidence>
<protein>
    <recommendedName>
        <fullName evidence="2">Death domain-containing protein</fullName>
    </recommendedName>
</protein>
<dbReference type="Gene3D" id="1.10.533.10">
    <property type="entry name" value="Death Domain, Fas"/>
    <property type="match status" value="1"/>
</dbReference>
<keyword evidence="4" id="KW-1185">Reference proteome</keyword>
<dbReference type="InterPro" id="IPR037936">
    <property type="entry name" value="UNC5A-D"/>
</dbReference>
<feature type="non-terminal residue" evidence="3">
    <location>
        <position position="380"/>
    </location>
</feature>
<proteinExistence type="predicted"/>
<name>A0A9D4FUJ8_DREPO</name>
<dbReference type="AlphaFoldDB" id="A0A9D4FUJ8"/>
<dbReference type="SMART" id="SM00005">
    <property type="entry name" value="DEATH"/>
    <property type="match status" value="1"/>
</dbReference>
<reference evidence="3" key="1">
    <citation type="journal article" date="2019" name="bioRxiv">
        <title>The Genome of the Zebra Mussel, Dreissena polymorpha: A Resource for Invasive Species Research.</title>
        <authorList>
            <person name="McCartney M.A."/>
            <person name="Auch B."/>
            <person name="Kono T."/>
            <person name="Mallez S."/>
            <person name="Zhang Y."/>
            <person name="Obille A."/>
            <person name="Becker A."/>
            <person name="Abrahante J.E."/>
            <person name="Garbe J."/>
            <person name="Badalamenti J.P."/>
            <person name="Herman A."/>
            <person name="Mangelson H."/>
            <person name="Liachko I."/>
            <person name="Sullivan S."/>
            <person name="Sone E.D."/>
            <person name="Koren S."/>
            <person name="Silverstein K.A.T."/>
            <person name="Beckman K.B."/>
            <person name="Gohl D.M."/>
        </authorList>
    </citation>
    <scope>NUCLEOTIDE SEQUENCE</scope>
    <source>
        <strain evidence="3">Duluth1</strain>
        <tissue evidence="3">Whole animal</tissue>
    </source>
</reference>
<dbReference type="InterPro" id="IPR000488">
    <property type="entry name" value="Death_dom"/>
</dbReference>
<evidence type="ECO:0000256" key="1">
    <source>
        <dbReference type="SAM" id="MobiDB-lite"/>
    </source>
</evidence>
<feature type="domain" description="Death" evidence="2">
    <location>
        <begin position="213"/>
        <end position="303"/>
    </location>
</feature>
<evidence type="ECO:0000313" key="3">
    <source>
        <dbReference type="EMBL" id="KAH3802217.1"/>
    </source>
</evidence>
<organism evidence="3 4">
    <name type="scientific">Dreissena polymorpha</name>
    <name type="common">Zebra mussel</name>
    <name type="synonym">Mytilus polymorpha</name>
    <dbReference type="NCBI Taxonomy" id="45954"/>
    <lineage>
        <taxon>Eukaryota</taxon>
        <taxon>Metazoa</taxon>
        <taxon>Spiralia</taxon>
        <taxon>Lophotrochozoa</taxon>
        <taxon>Mollusca</taxon>
        <taxon>Bivalvia</taxon>
        <taxon>Autobranchia</taxon>
        <taxon>Heteroconchia</taxon>
        <taxon>Euheterodonta</taxon>
        <taxon>Imparidentia</taxon>
        <taxon>Neoheterodontei</taxon>
        <taxon>Myida</taxon>
        <taxon>Dreissenoidea</taxon>
        <taxon>Dreissenidae</taxon>
        <taxon>Dreissena</taxon>
    </lineage>
</organism>
<dbReference type="EMBL" id="JAIWYP010000007">
    <property type="protein sequence ID" value="KAH3802217.1"/>
    <property type="molecule type" value="Genomic_DNA"/>
</dbReference>
<dbReference type="PANTHER" id="PTHR12582:SF41">
    <property type="entry name" value="UNC5C-LIKE PROTEIN"/>
    <property type="match status" value="1"/>
</dbReference>
<evidence type="ECO:0000259" key="2">
    <source>
        <dbReference type="SMART" id="SM00005"/>
    </source>
</evidence>
<dbReference type="InterPro" id="IPR033772">
    <property type="entry name" value="UPA"/>
</dbReference>
<sequence>IRVYFLNKTNCALQWAIQNEAKFGGKLVCPEKVFLFDGNEHDMFTLTQYVSEGWEILEADNEQKIPFLHIWHGHCPHSTICYRRKPTADQSVVRRPAPIVMEINLNLLTYQETLKECSEKLYVQVFEDDLTPKTEREPVCCKHPDIDIIVNHYGVSGYVTDRTPPDSHEATSPSPPVDVLRTSNDSDRSKVKIVVNTHAQGTRNSPPLTCDEMSSKRKLPHEVRKKLMLMLDPLKGPCGTDWRDLASAFDLDGSIEYLQHKSRSPTESLLDVFEQKNMSVWQLREILRTIGRIDCSAELDSLINAETMQIRRRPMENTCTGSGIHAHARLQSEESSWTESSYLGNYSERFGHNSSSSEGLASVRNTDLCTDTYAKDFSNN</sequence>
<dbReference type="SUPFAM" id="SSF47986">
    <property type="entry name" value="DEATH domain"/>
    <property type="match status" value="1"/>
</dbReference>
<dbReference type="PANTHER" id="PTHR12582">
    <property type="entry name" value="NETRIN RECEPTOR UNC5"/>
    <property type="match status" value="1"/>
</dbReference>
<dbReference type="InterPro" id="IPR011029">
    <property type="entry name" value="DEATH-like_dom_sf"/>
</dbReference>
<comment type="caution">
    <text evidence="3">The sequence shown here is derived from an EMBL/GenBank/DDBJ whole genome shotgun (WGS) entry which is preliminary data.</text>
</comment>
<dbReference type="GO" id="GO:0016020">
    <property type="term" value="C:membrane"/>
    <property type="evidence" value="ECO:0007669"/>
    <property type="project" value="InterPro"/>
</dbReference>
<dbReference type="Pfam" id="PF00531">
    <property type="entry name" value="Death"/>
    <property type="match status" value="1"/>
</dbReference>
<dbReference type="Pfam" id="PF17217">
    <property type="entry name" value="UPA"/>
    <property type="match status" value="1"/>
</dbReference>